<feature type="transmembrane region" description="Helical" evidence="5">
    <location>
        <begin position="310"/>
        <end position="328"/>
    </location>
</feature>
<accession>A0A1H6JHC3</accession>
<dbReference type="PANTHER" id="PTHR22550:SF5">
    <property type="entry name" value="LEUCINE ZIPPER PROTEIN 4"/>
    <property type="match status" value="1"/>
</dbReference>
<dbReference type="PANTHER" id="PTHR22550">
    <property type="entry name" value="SPORE GERMINATION PROTEIN"/>
    <property type="match status" value="1"/>
</dbReference>
<dbReference type="Pfam" id="PF00092">
    <property type="entry name" value="VWA"/>
    <property type="match status" value="1"/>
</dbReference>
<feature type="transmembrane region" description="Helical" evidence="5">
    <location>
        <begin position="57"/>
        <end position="75"/>
    </location>
</feature>
<keyword evidence="4 5" id="KW-0472">Membrane</keyword>
<dbReference type="Pfam" id="PF07584">
    <property type="entry name" value="BatA"/>
    <property type="match status" value="1"/>
</dbReference>
<dbReference type="RefSeq" id="WP_091096080.1">
    <property type="nucleotide sequence ID" value="NZ_FNXE01000004.1"/>
</dbReference>
<gene>
    <name evidence="7" type="ORF">SAMN02927937_00500</name>
</gene>
<dbReference type="SMART" id="SM00327">
    <property type="entry name" value="VWA"/>
    <property type="match status" value="1"/>
</dbReference>
<evidence type="ECO:0000256" key="5">
    <source>
        <dbReference type="SAM" id="Phobius"/>
    </source>
</evidence>
<feature type="transmembrane region" description="Helical" evidence="5">
    <location>
        <begin position="6"/>
        <end position="25"/>
    </location>
</feature>
<evidence type="ECO:0000313" key="7">
    <source>
        <dbReference type="EMBL" id="SEH61682.1"/>
    </source>
</evidence>
<evidence type="ECO:0000256" key="2">
    <source>
        <dbReference type="ARBA" id="ARBA00022692"/>
    </source>
</evidence>
<evidence type="ECO:0000256" key="3">
    <source>
        <dbReference type="ARBA" id="ARBA00022989"/>
    </source>
</evidence>
<dbReference type="STRING" id="1159016.SAMN02927937_00500"/>
<protein>
    <submittedName>
        <fullName evidence="7">Ca-activated chloride channel family protein</fullName>
    </submittedName>
</protein>
<keyword evidence="3 5" id="KW-1133">Transmembrane helix</keyword>
<dbReference type="EMBL" id="FNXE01000004">
    <property type="protein sequence ID" value="SEH61682.1"/>
    <property type="molecule type" value="Genomic_DNA"/>
</dbReference>
<dbReference type="InterPro" id="IPR002035">
    <property type="entry name" value="VWF_A"/>
</dbReference>
<keyword evidence="8" id="KW-1185">Reference proteome</keyword>
<dbReference type="PROSITE" id="PS50234">
    <property type="entry name" value="VWFA"/>
    <property type="match status" value="1"/>
</dbReference>
<dbReference type="InterPro" id="IPR024163">
    <property type="entry name" value="Aerotolerance_reg_N"/>
</dbReference>
<evidence type="ECO:0000259" key="6">
    <source>
        <dbReference type="PROSITE" id="PS50234"/>
    </source>
</evidence>
<evidence type="ECO:0000256" key="4">
    <source>
        <dbReference type="ARBA" id="ARBA00023136"/>
    </source>
</evidence>
<evidence type="ECO:0000256" key="1">
    <source>
        <dbReference type="ARBA" id="ARBA00022475"/>
    </source>
</evidence>
<reference evidence="7 8" key="1">
    <citation type="submission" date="2016-10" db="EMBL/GenBank/DDBJ databases">
        <authorList>
            <person name="de Groot N.N."/>
        </authorList>
    </citation>
    <scope>NUCLEOTIDE SEQUENCE [LARGE SCALE GENOMIC DNA]</scope>
    <source>
        <strain evidence="7 8">CGMCC 1.10825</strain>
    </source>
</reference>
<feature type="domain" description="VWFA" evidence="6">
    <location>
        <begin position="92"/>
        <end position="293"/>
    </location>
</feature>
<keyword evidence="1" id="KW-1003">Cell membrane</keyword>
<dbReference type="OrthoDB" id="6206554at2"/>
<dbReference type="Gene3D" id="3.40.50.410">
    <property type="entry name" value="von Willebrand factor, type A domain"/>
    <property type="match status" value="1"/>
</dbReference>
<keyword evidence="2 5" id="KW-0812">Transmembrane</keyword>
<dbReference type="AlphaFoldDB" id="A0A1H6JHC3"/>
<dbReference type="SUPFAM" id="SSF53300">
    <property type="entry name" value="vWA-like"/>
    <property type="match status" value="1"/>
</dbReference>
<proteinExistence type="predicted"/>
<organism evidence="7 8">
    <name type="scientific">Paenimyroides marinum</name>
    <dbReference type="NCBI Taxonomy" id="1159016"/>
    <lineage>
        <taxon>Bacteria</taxon>
        <taxon>Pseudomonadati</taxon>
        <taxon>Bacteroidota</taxon>
        <taxon>Flavobacteriia</taxon>
        <taxon>Flavobacteriales</taxon>
        <taxon>Flavobacteriaceae</taxon>
        <taxon>Paenimyroides</taxon>
    </lineage>
</organism>
<name>A0A1H6JHC3_9FLAO</name>
<dbReference type="InterPro" id="IPR036465">
    <property type="entry name" value="vWFA_dom_sf"/>
</dbReference>
<dbReference type="Proteomes" id="UP000199634">
    <property type="component" value="Unassembled WGS sequence"/>
</dbReference>
<sequence>MWGLDTPFYFYLLLLIPILIAVYLWNTVWKKKKIAEFGSGNYLKRLAPEASTTSKPLIKMILLAATVFALIIALVNPKFGTRIETVKRQGVDIVFAIDVSKSMLAEDIAPSRLGKTKQLASQIINNLASDRIGIVGYAGSAFPMLPITTDYSMAKMYIQDMHTDMVSSMGTALREAIEVGSNYFDDPKTSKVMILISDGEDHGEGINEAIAMAEDKGIKIITIGVGTPEGGQIPIKQNGRTIDYKKDVDGSTVVTKLNDATLKEIAEKTGGVFMYGSKTDEVLQLVDQTLQKIEKTDFESQQIADFQSQFQWFIGLALLLLIIDSLVLERRTAWMKKINLFNEK</sequence>
<evidence type="ECO:0000313" key="8">
    <source>
        <dbReference type="Proteomes" id="UP000199634"/>
    </source>
</evidence>
<dbReference type="InterPro" id="IPR050768">
    <property type="entry name" value="UPF0353/GerABKA_families"/>
</dbReference>